<name>A0ABS8N3Q9_9CLOT</name>
<evidence type="ECO:0000313" key="6">
    <source>
        <dbReference type="EMBL" id="MCC9294422.1"/>
    </source>
</evidence>
<sequence>MYKMNELSTEYKKKLVSADEAVKVIKSGDRVHYGLFNGLVFDLDRALAKRVGELKDVLVMTSIWSYPDPPQILVADPESKHIKYLSTQFSALDRKANKKGNCWFVPVQFRENPKYWSENVGDINVAMFQVAPMDKYGNFNFGPQVADYQGILKKAKVVIVEVNEKQPIAHGYQNTINLSQIDYVVEGTNPDLPIIKAKTPSEVDKKIGSYIVEKIKSGSTLQLGVGGLPNYIGAMIAKSDINNLSVHSEMFVDAYLNLYKEGKITSNKNIDKGKMVYTFAQGSKELYEFIDDNPILCAAPVDYVNALEVIAANDQVVSINSCLQVDLFGQVNSESAGLQHIGGTGGQLDFVMGAFKSKGGQSFLCTPSTRKKKDGSIESLIKPRLAEGSIVSVPRSATHYVVTEYGAVNLKGKSTWERSELLISIAHPDYREQLIKEAERMGIWTNTSKISY</sequence>
<dbReference type="InterPro" id="IPR046433">
    <property type="entry name" value="ActCoA_hydro"/>
</dbReference>
<dbReference type="HAMAP" id="MF_03228">
    <property type="entry name" value="But_CoA_trans"/>
    <property type="match status" value="1"/>
</dbReference>
<keyword evidence="7" id="KW-1185">Reference proteome</keyword>
<dbReference type="Gene3D" id="3.40.1080.10">
    <property type="entry name" value="Glutaconate Coenzyme A-transferase"/>
    <property type="match status" value="1"/>
</dbReference>
<gene>
    <name evidence="6" type="ORF">LN736_06045</name>
</gene>
<comment type="pathway">
    <text evidence="3">Lipid metabolism; butanoate metabolism.</text>
</comment>
<feature type="domain" description="Acetyl-CoA hydrolase/transferase N-terminal" evidence="4">
    <location>
        <begin position="9"/>
        <end position="188"/>
    </location>
</feature>
<dbReference type="EMBL" id="JAJJPB010000005">
    <property type="protein sequence ID" value="MCC9294422.1"/>
    <property type="molecule type" value="Genomic_DNA"/>
</dbReference>
<dbReference type="InterPro" id="IPR026888">
    <property type="entry name" value="AcetylCoA_hyd_C"/>
</dbReference>
<dbReference type="InterPro" id="IPR023990">
    <property type="entry name" value="Butryl-CoA_acetate_CoA_Tfrase"/>
</dbReference>
<evidence type="ECO:0000313" key="7">
    <source>
        <dbReference type="Proteomes" id="UP001165422"/>
    </source>
</evidence>
<dbReference type="Pfam" id="PF13336">
    <property type="entry name" value="AcetylCoA_hyd_C"/>
    <property type="match status" value="1"/>
</dbReference>
<protein>
    <recommendedName>
        <fullName evidence="3">Probable butyrate:acetyl-CoA coenzyme A-transferase</fullName>
        <shortName evidence="3">Butyrate CoA-transferase</shortName>
        <ecNumber evidence="3">2.8.3.-</ecNumber>
    </recommendedName>
</protein>
<dbReference type="Proteomes" id="UP001165422">
    <property type="component" value="Unassembled WGS sequence"/>
</dbReference>
<accession>A0ABS8N3Q9</accession>
<proteinExistence type="inferred from homology"/>
<dbReference type="InterPro" id="IPR037171">
    <property type="entry name" value="NagB/RpiA_transferase-like"/>
</dbReference>
<dbReference type="InterPro" id="IPR003702">
    <property type="entry name" value="ActCoA_hydro_N"/>
</dbReference>
<evidence type="ECO:0000259" key="5">
    <source>
        <dbReference type="Pfam" id="PF13336"/>
    </source>
</evidence>
<dbReference type="Gene3D" id="3.40.1080.20">
    <property type="entry name" value="Acetyl-CoA hydrolase/transferase C-terminal domain"/>
    <property type="match status" value="1"/>
</dbReference>
<dbReference type="Gene3D" id="3.30.750.70">
    <property type="entry name" value="4-hydroxybutyrate coenzyme like domains"/>
    <property type="match status" value="1"/>
</dbReference>
<comment type="caution">
    <text evidence="6">The sequence shown here is derived from an EMBL/GenBank/DDBJ whole genome shotgun (WGS) entry which is preliminary data.</text>
</comment>
<comment type="function">
    <text evidence="3">Coenzyme A-transferase that converts butyrate to butyryl-CoA.</text>
</comment>
<evidence type="ECO:0000256" key="2">
    <source>
        <dbReference type="ARBA" id="ARBA00022679"/>
    </source>
</evidence>
<dbReference type="Pfam" id="PF02550">
    <property type="entry name" value="AcetylCoA_hydro"/>
    <property type="match status" value="1"/>
</dbReference>
<keyword evidence="3" id="KW-0443">Lipid metabolism</keyword>
<keyword evidence="3" id="KW-0276">Fatty acid metabolism</keyword>
<feature type="binding site" evidence="3">
    <location>
        <position position="323"/>
    </location>
    <ligand>
        <name>CoA</name>
        <dbReference type="ChEBI" id="CHEBI:57287"/>
    </ligand>
</feature>
<comment type="similarity">
    <text evidence="1 3">Belongs to the acetyl-CoA hydrolase/transferase family.</text>
</comment>
<feature type="binding site" evidence="3">
    <location>
        <begin position="224"/>
        <end position="228"/>
    </location>
    <ligand>
        <name>CoA</name>
        <dbReference type="ChEBI" id="CHEBI:57287"/>
    </ligand>
</feature>
<evidence type="ECO:0000256" key="3">
    <source>
        <dbReference type="HAMAP-Rule" id="MF_03228"/>
    </source>
</evidence>
<keyword evidence="2 3" id="KW-0808">Transferase</keyword>
<comment type="subcellular location">
    <subcellularLocation>
        <location evidence="3">Cytoplasm</location>
    </subcellularLocation>
</comment>
<evidence type="ECO:0000259" key="4">
    <source>
        <dbReference type="Pfam" id="PF02550"/>
    </source>
</evidence>
<feature type="binding site" evidence="3">
    <location>
        <position position="346"/>
    </location>
    <ligand>
        <name>CoA</name>
        <dbReference type="ChEBI" id="CHEBI:57287"/>
    </ligand>
</feature>
<reference evidence="6" key="1">
    <citation type="submission" date="2021-11" db="EMBL/GenBank/DDBJ databases">
        <authorList>
            <person name="Qingchun L."/>
            <person name="Dong Z."/>
            <person name="Zongwei Q."/>
            <person name="Jia Z."/>
            <person name="Duotao L."/>
        </authorList>
    </citation>
    <scope>NUCLEOTIDE SEQUENCE</scope>
    <source>
        <strain evidence="6">WLY-B-L2</strain>
    </source>
</reference>
<dbReference type="SUPFAM" id="SSF100950">
    <property type="entry name" value="NagB/RpiA/CoA transferase-like"/>
    <property type="match status" value="2"/>
</dbReference>
<dbReference type="EC" id="2.8.3.-" evidence="3"/>
<dbReference type="RefSeq" id="WP_229981202.1">
    <property type="nucleotide sequence ID" value="NZ_JAJJPB010000005.1"/>
</dbReference>
<dbReference type="PANTHER" id="PTHR21432:SF20">
    <property type="entry name" value="ACETYL-COA HYDROLASE"/>
    <property type="match status" value="1"/>
</dbReference>
<keyword evidence="3" id="KW-0963">Cytoplasm</keyword>
<evidence type="ECO:0000256" key="1">
    <source>
        <dbReference type="ARBA" id="ARBA00009632"/>
    </source>
</evidence>
<dbReference type="PANTHER" id="PTHR21432">
    <property type="entry name" value="ACETYL-COA HYDROLASE-RELATED"/>
    <property type="match status" value="1"/>
</dbReference>
<organism evidence="6 7">
    <name type="scientific">Clostridium aromativorans</name>
    <dbReference type="NCBI Taxonomy" id="2836848"/>
    <lineage>
        <taxon>Bacteria</taxon>
        <taxon>Bacillati</taxon>
        <taxon>Bacillota</taxon>
        <taxon>Clostridia</taxon>
        <taxon>Eubacteriales</taxon>
        <taxon>Clostridiaceae</taxon>
        <taxon>Clostridium</taxon>
    </lineage>
</organism>
<feature type="active site" description="5-glutamyl coenzyme A thioester intermediate" evidence="3">
    <location>
        <position position="249"/>
    </location>
</feature>
<dbReference type="InterPro" id="IPR038460">
    <property type="entry name" value="AcetylCoA_hyd_C_sf"/>
</dbReference>
<feature type="domain" description="Acetyl-CoA hydrolase/transferase C-terminal" evidence="5">
    <location>
        <begin position="282"/>
        <end position="438"/>
    </location>
</feature>
<comment type="catalytic activity">
    <reaction evidence="3">
        <text>butanoate + acetyl-CoA = butanoyl-CoA + acetate</text>
        <dbReference type="Rhea" id="RHEA:30071"/>
        <dbReference type="ChEBI" id="CHEBI:17968"/>
        <dbReference type="ChEBI" id="CHEBI:30089"/>
        <dbReference type="ChEBI" id="CHEBI:57288"/>
        <dbReference type="ChEBI" id="CHEBI:57371"/>
    </reaction>
</comment>